<organism evidence="4 5">
    <name type="scientific">Acetatifactor muris</name>
    <dbReference type="NCBI Taxonomy" id="879566"/>
    <lineage>
        <taxon>Bacteria</taxon>
        <taxon>Bacillati</taxon>
        <taxon>Bacillota</taxon>
        <taxon>Clostridia</taxon>
        <taxon>Lachnospirales</taxon>
        <taxon>Lachnospiraceae</taxon>
        <taxon>Acetatifactor</taxon>
    </lineage>
</organism>
<accession>A0A2K4ZMH6</accession>
<name>A0A2K4ZMH6_9FIRM</name>
<evidence type="ECO:0000313" key="4">
    <source>
        <dbReference type="EMBL" id="SOY31684.1"/>
    </source>
</evidence>
<keyword evidence="2" id="KW-1133">Transmembrane helix</keyword>
<evidence type="ECO:0000256" key="1">
    <source>
        <dbReference type="SAM" id="MobiDB-lite"/>
    </source>
</evidence>
<evidence type="ECO:0000313" key="5">
    <source>
        <dbReference type="Proteomes" id="UP000236311"/>
    </source>
</evidence>
<feature type="region of interest" description="Disordered" evidence="1">
    <location>
        <begin position="380"/>
        <end position="460"/>
    </location>
</feature>
<dbReference type="SMART" id="SM00460">
    <property type="entry name" value="TGc"/>
    <property type="match status" value="1"/>
</dbReference>
<dbReference type="InterPro" id="IPR038765">
    <property type="entry name" value="Papain-like_cys_pep_sf"/>
</dbReference>
<feature type="region of interest" description="Disordered" evidence="1">
    <location>
        <begin position="49"/>
        <end position="136"/>
    </location>
</feature>
<dbReference type="PANTHER" id="PTHR46333:SF2">
    <property type="entry name" value="CYTOKINESIS PROTEIN 3"/>
    <property type="match status" value="1"/>
</dbReference>
<evidence type="ECO:0000259" key="3">
    <source>
        <dbReference type="SMART" id="SM00460"/>
    </source>
</evidence>
<protein>
    <submittedName>
        <fullName evidence="4">Transglutaminase-like superfamily protein</fullName>
    </submittedName>
</protein>
<sequence length="549" mass="60245">MRENLKKIGKAIFFVIMFLIMAGCLGILVCALNPSLTAMLAEKVESLSPAPGGNSGPADMGAQGETNQPVAVQPGINTDWLQEGDSPHYEIPGTQPVETPASVSGKTGYEPVQEEAEQIAQEEADQLTDSVETGDTGSGLTFDRTFYPYYAMLEGDMRQLYSQIYANAMDLNATFAPVVSVSVEQLKSVFEAVYNDHPELFWLETGYSCKYLRNGGCVEITLKYNSTVNDFAGAEQQFEGEAEKILAGAGGLNSALEKEKYVHDALMQRAEYDMSAPMNQSAYSALVGGKSVCAGYARAFQYLMQQLGIPCYYCTGYAGEDHAWNIINIDGRYYNVDVTWDDTDSPTYDYYNRTDREFADTHMRTGLSVYLPACVSDDDRTGESDAAASGNGEGALSDSGSGEEESGNVDYPGTDLSDLINPNPIQPMEWQSRTPADTGSAGQTAEEKKQESLEKAGITEEQVRDTLKEYYEDCRKLMKEVGKGDQQFSNVIPQSLWSSVESAYSTGDYWKGYVEGGLKDLGMENFAIQLQVEDLGGGYYRLYHNVLTY</sequence>
<feature type="transmembrane region" description="Helical" evidence="2">
    <location>
        <begin position="12"/>
        <end position="36"/>
    </location>
</feature>
<dbReference type="PROSITE" id="PS51257">
    <property type="entry name" value="PROKAR_LIPOPROTEIN"/>
    <property type="match status" value="1"/>
</dbReference>
<gene>
    <name evidence="4" type="ORF">AMURIS_04429</name>
</gene>
<dbReference type="PANTHER" id="PTHR46333">
    <property type="entry name" value="CYTOKINESIS PROTEIN 3"/>
    <property type="match status" value="1"/>
</dbReference>
<evidence type="ECO:0000256" key="2">
    <source>
        <dbReference type="SAM" id="Phobius"/>
    </source>
</evidence>
<feature type="compositionally biased region" description="Polar residues" evidence="1">
    <location>
        <begin position="127"/>
        <end position="136"/>
    </location>
</feature>
<reference evidence="4 5" key="1">
    <citation type="submission" date="2018-01" db="EMBL/GenBank/DDBJ databases">
        <authorList>
            <person name="Gaut B.S."/>
            <person name="Morton B.R."/>
            <person name="Clegg M.T."/>
            <person name="Duvall M.R."/>
        </authorList>
    </citation>
    <scope>NUCLEOTIDE SEQUENCE [LARGE SCALE GENOMIC DNA]</scope>
    <source>
        <strain evidence="4">GP69</strain>
    </source>
</reference>
<feature type="compositionally biased region" description="Polar residues" evidence="1">
    <location>
        <begin position="64"/>
        <end position="80"/>
    </location>
</feature>
<keyword evidence="2" id="KW-0812">Transmembrane</keyword>
<dbReference type="Proteomes" id="UP000236311">
    <property type="component" value="Unassembled WGS sequence"/>
</dbReference>
<dbReference type="Pfam" id="PF01841">
    <property type="entry name" value="Transglut_core"/>
    <property type="match status" value="1"/>
</dbReference>
<dbReference type="Gene3D" id="3.10.620.30">
    <property type="match status" value="1"/>
</dbReference>
<keyword evidence="2" id="KW-0472">Membrane</keyword>
<dbReference type="EMBL" id="OFSM01000029">
    <property type="protein sequence ID" value="SOY31684.1"/>
    <property type="molecule type" value="Genomic_DNA"/>
</dbReference>
<dbReference type="SUPFAM" id="SSF54001">
    <property type="entry name" value="Cysteine proteinases"/>
    <property type="match status" value="1"/>
</dbReference>
<keyword evidence="5" id="KW-1185">Reference proteome</keyword>
<feature type="compositionally biased region" description="Acidic residues" evidence="1">
    <location>
        <begin position="112"/>
        <end position="126"/>
    </location>
</feature>
<dbReference type="AlphaFoldDB" id="A0A2K4ZMH6"/>
<dbReference type="InterPro" id="IPR002931">
    <property type="entry name" value="Transglutaminase-like"/>
</dbReference>
<feature type="compositionally biased region" description="Basic and acidic residues" evidence="1">
    <location>
        <begin position="445"/>
        <end position="460"/>
    </location>
</feature>
<feature type="compositionally biased region" description="Polar residues" evidence="1">
    <location>
        <begin position="429"/>
        <end position="443"/>
    </location>
</feature>
<proteinExistence type="predicted"/>
<dbReference type="GO" id="GO:0005737">
    <property type="term" value="C:cytoplasm"/>
    <property type="evidence" value="ECO:0007669"/>
    <property type="project" value="TreeGrafter"/>
</dbReference>
<feature type="domain" description="Transglutaminase-like" evidence="3">
    <location>
        <begin position="285"/>
        <end position="340"/>
    </location>
</feature>
<dbReference type="InterPro" id="IPR052557">
    <property type="entry name" value="CAP/Cytokinesis_protein"/>
</dbReference>